<dbReference type="InterPro" id="IPR051397">
    <property type="entry name" value="Zn-ADH-like_protein"/>
</dbReference>
<dbReference type="PANTHER" id="PTHR43677">
    <property type="entry name" value="SHORT-CHAIN DEHYDROGENASE/REDUCTASE"/>
    <property type="match status" value="1"/>
</dbReference>
<sequence>MDQFPAYVITEPGPAALTSVTEADLPDGDVTVDIAYSSLNFKDGLSVTGKGKIARRFPMTAGIDLAGTVAASDSPDWKPGDEVVLTGWGLSETHPGAYTTRQRVRSEWLVRRPESLSPARSMAIGTAGLTAMLCVLELEAHRVRPADGEVLVTGAAGGVGSVAVAILAGLGYDVVASTGRPETHEYLTSLGAKSFLDRTVLGGEVGRPLQPERWAGVVDTVGSSTLVNAIAQTKYRGTVAACGLAGGNDLPATVLPFILRGVRLIGVDSVMCPTEVRIEAWRRLGSDLPLDVLDTITTVRGFPEIPQLAEDILAGRVRGRVVIDVAGTASSG</sequence>
<dbReference type="SUPFAM" id="SSF50129">
    <property type="entry name" value="GroES-like"/>
    <property type="match status" value="1"/>
</dbReference>
<dbReference type="SUPFAM" id="SSF51735">
    <property type="entry name" value="NAD(P)-binding Rossmann-fold domains"/>
    <property type="match status" value="1"/>
</dbReference>
<dbReference type="EC" id="1.-.-.-" evidence="2"/>
<dbReference type="NCBIfam" id="TIGR02823">
    <property type="entry name" value="oxido_YhdH"/>
    <property type="match status" value="1"/>
</dbReference>
<dbReference type="Pfam" id="PF08240">
    <property type="entry name" value="ADH_N"/>
    <property type="match status" value="1"/>
</dbReference>
<dbReference type="Gene3D" id="3.40.50.720">
    <property type="entry name" value="NAD(P)-binding Rossmann-like Domain"/>
    <property type="match status" value="1"/>
</dbReference>
<evidence type="ECO:0000313" key="2">
    <source>
        <dbReference type="EMBL" id="MEE2034833.1"/>
    </source>
</evidence>
<evidence type="ECO:0000259" key="1">
    <source>
        <dbReference type="SMART" id="SM00829"/>
    </source>
</evidence>
<name>A0ABU7JXT6_9NOCA</name>
<dbReference type="InterPro" id="IPR036291">
    <property type="entry name" value="NAD(P)-bd_dom_sf"/>
</dbReference>
<dbReference type="InterPro" id="IPR014188">
    <property type="entry name" value="Acrylyl-CoA_reductase_AcuI"/>
</dbReference>
<dbReference type="EMBL" id="JAUZMZ010000190">
    <property type="protein sequence ID" value="MEE2034833.1"/>
    <property type="molecule type" value="Genomic_DNA"/>
</dbReference>
<reference evidence="2 3" key="1">
    <citation type="submission" date="2023-08" db="EMBL/GenBank/DDBJ databases">
        <authorList>
            <person name="Girao M."/>
            <person name="Carvalho M.F."/>
        </authorList>
    </citation>
    <scope>NUCLEOTIDE SEQUENCE [LARGE SCALE GENOMIC DNA]</scope>
    <source>
        <strain evidence="2 3">CC-R104</strain>
    </source>
</reference>
<feature type="domain" description="Enoyl reductase (ER)" evidence="1">
    <location>
        <begin position="13"/>
        <end position="323"/>
    </location>
</feature>
<comment type="caution">
    <text evidence="2">The sequence shown here is derived from an EMBL/GenBank/DDBJ whole genome shotgun (WGS) entry which is preliminary data.</text>
</comment>
<dbReference type="InterPro" id="IPR013154">
    <property type="entry name" value="ADH-like_N"/>
</dbReference>
<dbReference type="SMART" id="SM00829">
    <property type="entry name" value="PKS_ER"/>
    <property type="match status" value="1"/>
</dbReference>
<protein>
    <submittedName>
        <fullName evidence="2">MDR family oxidoreductase</fullName>
        <ecNumber evidence="2">1.-.-.-</ecNumber>
    </submittedName>
</protein>
<dbReference type="Proteomes" id="UP001331936">
    <property type="component" value="Unassembled WGS sequence"/>
</dbReference>
<keyword evidence="3" id="KW-1185">Reference proteome</keyword>
<evidence type="ECO:0000313" key="3">
    <source>
        <dbReference type="Proteomes" id="UP001331936"/>
    </source>
</evidence>
<proteinExistence type="predicted"/>
<dbReference type="Pfam" id="PF00107">
    <property type="entry name" value="ADH_zinc_N"/>
    <property type="match status" value="1"/>
</dbReference>
<organism evidence="2 3">
    <name type="scientific">Rhodococcus chondri</name>
    <dbReference type="NCBI Taxonomy" id="3065941"/>
    <lineage>
        <taxon>Bacteria</taxon>
        <taxon>Bacillati</taxon>
        <taxon>Actinomycetota</taxon>
        <taxon>Actinomycetes</taxon>
        <taxon>Mycobacteriales</taxon>
        <taxon>Nocardiaceae</taxon>
        <taxon>Rhodococcus</taxon>
    </lineage>
</organism>
<dbReference type="InterPro" id="IPR020843">
    <property type="entry name" value="ER"/>
</dbReference>
<dbReference type="GO" id="GO:0016491">
    <property type="term" value="F:oxidoreductase activity"/>
    <property type="evidence" value="ECO:0007669"/>
    <property type="project" value="UniProtKB-KW"/>
</dbReference>
<dbReference type="InterPro" id="IPR011032">
    <property type="entry name" value="GroES-like_sf"/>
</dbReference>
<dbReference type="InterPro" id="IPR013149">
    <property type="entry name" value="ADH-like_C"/>
</dbReference>
<accession>A0ABU7JXT6</accession>
<dbReference type="PANTHER" id="PTHR43677:SF1">
    <property type="entry name" value="ACRYLYL-COA REDUCTASE ACUI-RELATED"/>
    <property type="match status" value="1"/>
</dbReference>
<dbReference type="RefSeq" id="WP_330154187.1">
    <property type="nucleotide sequence ID" value="NZ_JAUZMZ010000190.1"/>
</dbReference>
<dbReference type="Gene3D" id="3.90.180.10">
    <property type="entry name" value="Medium-chain alcohol dehydrogenases, catalytic domain"/>
    <property type="match status" value="1"/>
</dbReference>
<dbReference type="CDD" id="cd08288">
    <property type="entry name" value="MDR_yhdh"/>
    <property type="match status" value="1"/>
</dbReference>
<gene>
    <name evidence="2" type="ORF">Q8814_22420</name>
</gene>
<keyword evidence="2" id="KW-0560">Oxidoreductase</keyword>